<accession>A0A7C3ZD48</accession>
<gene>
    <name evidence="1" type="ORF">ENW96_11625</name>
</gene>
<comment type="caution">
    <text evidence="1">The sequence shown here is derived from an EMBL/GenBank/DDBJ whole genome shotgun (WGS) entry which is preliminary data.</text>
</comment>
<organism evidence="1">
    <name type="scientific">Desulfobacca acetoxidans</name>
    <dbReference type="NCBI Taxonomy" id="60893"/>
    <lineage>
        <taxon>Bacteria</taxon>
        <taxon>Pseudomonadati</taxon>
        <taxon>Thermodesulfobacteriota</taxon>
        <taxon>Desulfobaccia</taxon>
        <taxon>Desulfobaccales</taxon>
        <taxon>Desulfobaccaceae</taxon>
        <taxon>Desulfobacca</taxon>
    </lineage>
</organism>
<sequence length="76" mass="8600">MTIMVMITPQTQEIEVREGFRLALPKFLWTVLEQRAKSLNNGDLQATMSELVAEELMGWFLEASRKVIPVPAPSPN</sequence>
<dbReference type="AlphaFoldDB" id="A0A7C3ZD48"/>
<dbReference type="EMBL" id="DTMF01000285">
    <property type="protein sequence ID" value="HGF35011.1"/>
    <property type="molecule type" value="Genomic_DNA"/>
</dbReference>
<reference evidence="1" key="1">
    <citation type="journal article" date="2020" name="mSystems">
        <title>Genome- and Community-Level Interaction Insights into Carbon Utilization and Element Cycling Functions of Hydrothermarchaeota in Hydrothermal Sediment.</title>
        <authorList>
            <person name="Zhou Z."/>
            <person name="Liu Y."/>
            <person name="Xu W."/>
            <person name="Pan J."/>
            <person name="Luo Z.H."/>
            <person name="Li M."/>
        </authorList>
    </citation>
    <scope>NUCLEOTIDE SEQUENCE [LARGE SCALE GENOMIC DNA]</scope>
    <source>
        <strain evidence="1">SpSt-897</strain>
    </source>
</reference>
<proteinExistence type="predicted"/>
<protein>
    <submittedName>
        <fullName evidence="1">Uncharacterized protein</fullName>
    </submittedName>
</protein>
<evidence type="ECO:0000313" key="1">
    <source>
        <dbReference type="EMBL" id="HGF35011.1"/>
    </source>
</evidence>
<name>A0A7C3ZD48_9BACT</name>